<accession>A0A2S6I713</accession>
<dbReference type="Proteomes" id="UP000237662">
    <property type="component" value="Unassembled WGS sequence"/>
</dbReference>
<dbReference type="AlphaFoldDB" id="A0A2S6I713"/>
<protein>
    <submittedName>
        <fullName evidence="1">Uncharacterized protein</fullName>
    </submittedName>
</protein>
<reference evidence="1 2" key="1">
    <citation type="submission" date="2018-02" db="EMBL/GenBank/DDBJ databases">
        <title>Genomic Encyclopedia of Archaeal and Bacterial Type Strains, Phase II (KMG-II): from individual species to whole genera.</title>
        <authorList>
            <person name="Goeker M."/>
        </authorList>
    </citation>
    <scope>NUCLEOTIDE SEQUENCE [LARGE SCALE GENOMIC DNA]</scope>
    <source>
        <strain evidence="1 2">DSM 29526</strain>
    </source>
</reference>
<comment type="caution">
    <text evidence="1">The sequence shown here is derived from an EMBL/GenBank/DDBJ whole genome shotgun (WGS) entry which is preliminary data.</text>
</comment>
<evidence type="ECO:0000313" key="1">
    <source>
        <dbReference type="EMBL" id="PPK87306.1"/>
    </source>
</evidence>
<dbReference type="EMBL" id="PTJC01000005">
    <property type="protein sequence ID" value="PPK87306.1"/>
    <property type="molecule type" value="Genomic_DNA"/>
</dbReference>
<keyword evidence="2" id="KW-1185">Reference proteome</keyword>
<gene>
    <name evidence="1" type="ORF">CLV84_0244</name>
</gene>
<dbReference type="RefSeq" id="WP_104417921.1">
    <property type="nucleotide sequence ID" value="NZ_PTJC01000005.1"/>
</dbReference>
<organism evidence="1 2">
    <name type="scientific">Neolewinella xylanilytica</name>
    <dbReference type="NCBI Taxonomy" id="1514080"/>
    <lineage>
        <taxon>Bacteria</taxon>
        <taxon>Pseudomonadati</taxon>
        <taxon>Bacteroidota</taxon>
        <taxon>Saprospiria</taxon>
        <taxon>Saprospirales</taxon>
        <taxon>Lewinellaceae</taxon>
        <taxon>Neolewinella</taxon>
    </lineage>
</organism>
<evidence type="ECO:0000313" key="2">
    <source>
        <dbReference type="Proteomes" id="UP000237662"/>
    </source>
</evidence>
<proteinExistence type="predicted"/>
<name>A0A2S6I713_9BACT</name>
<dbReference type="OrthoDB" id="163809at2"/>
<sequence length="130" mass="14395">MRWLPLWLLVVTACSPKLPDGTHLLPEAETVDLRIGDQLRTERKGSNFFTFVSVLEDSRCPRGVQCIQAGRAVVEVQLLRGGTLQTETIVIDGNAIPTDRGPLQILRLEPYPDAAVDDPAPYRMVVRSAD</sequence>